<reference evidence="2" key="1">
    <citation type="submission" date="2007-04" db="EMBL/GenBank/DDBJ databases">
        <authorList>
            <consortium name="The Broad Institute Genome Sequencing Platform"/>
            <person name="Birren B."/>
            <person name="Lander E."/>
            <person name="Galagan J."/>
            <person name="Nusbaum C."/>
            <person name="Devon K."/>
            <person name="Ma L.-J."/>
            <person name="Jaffe D."/>
            <person name="Butler J."/>
            <person name="Alvarez P."/>
            <person name="Gnerre S."/>
            <person name="Grabherr M."/>
            <person name="Kleber M."/>
            <person name="Mauceli E."/>
            <person name="Brockman W."/>
            <person name="MacCallum I.A."/>
            <person name="Young S."/>
            <person name="LaButti K."/>
            <person name="DeCaprio D."/>
            <person name="Crawford M."/>
            <person name="Koehrsen M."/>
            <person name="Engels R."/>
            <person name="Montgomery P."/>
            <person name="Pearson M."/>
            <person name="Howarth C."/>
            <person name="Larson L."/>
            <person name="White J."/>
            <person name="O'Leary S."/>
            <person name="Kodira C."/>
            <person name="Zeng Q."/>
            <person name="Yandava C."/>
            <person name="Alvarado L."/>
            <person name="Kistler C."/>
            <person name="Shim W.-B."/>
            <person name="Kang S."/>
            <person name="Woloshuk C."/>
        </authorList>
    </citation>
    <scope>NUCLEOTIDE SEQUENCE</scope>
    <source>
        <strain evidence="2">4287</strain>
    </source>
</reference>
<accession>A0A0J9UG01</accession>
<reference evidence="2" key="2">
    <citation type="journal article" date="2010" name="Nature">
        <title>Comparative genomics reveals mobile pathogenicity chromosomes in Fusarium.</title>
        <authorList>
            <person name="Ma L.J."/>
            <person name="van der Does H.C."/>
            <person name="Borkovich K.A."/>
            <person name="Coleman J.J."/>
            <person name="Daboussi M.J."/>
            <person name="Di Pietro A."/>
            <person name="Dufresne M."/>
            <person name="Freitag M."/>
            <person name="Grabherr M."/>
            <person name="Henrissat B."/>
            <person name="Houterman P.M."/>
            <person name="Kang S."/>
            <person name="Shim W.B."/>
            <person name="Woloshuk C."/>
            <person name="Xie X."/>
            <person name="Xu J.R."/>
            <person name="Antoniw J."/>
            <person name="Baker S.E."/>
            <person name="Bluhm B.H."/>
            <person name="Breakspear A."/>
            <person name="Brown D.W."/>
            <person name="Butchko R.A."/>
            <person name="Chapman S."/>
            <person name="Coulson R."/>
            <person name="Coutinho P.M."/>
            <person name="Danchin E.G."/>
            <person name="Diener A."/>
            <person name="Gale L.R."/>
            <person name="Gardiner D.M."/>
            <person name="Goff S."/>
            <person name="Hammond-Kosack K.E."/>
            <person name="Hilburn K."/>
            <person name="Hua-Van A."/>
            <person name="Jonkers W."/>
            <person name="Kazan K."/>
            <person name="Kodira C.D."/>
            <person name="Koehrsen M."/>
            <person name="Kumar L."/>
            <person name="Lee Y.H."/>
            <person name="Li L."/>
            <person name="Manners J.M."/>
            <person name="Miranda-Saavedra D."/>
            <person name="Mukherjee M."/>
            <person name="Park G."/>
            <person name="Park J."/>
            <person name="Park S.Y."/>
            <person name="Proctor R.H."/>
            <person name="Regev A."/>
            <person name="Ruiz-Roldan M.C."/>
            <person name="Sain D."/>
            <person name="Sakthikumar S."/>
            <person name="Sykes S."/>
            <person name="Schwartz D.C."/>
            <person name="Turgeon B.G."/>
            <person name="Wapinski I."/>
            <person name="Yoder O."/>
            <person name="Young S."/>
            <person name="Zeng Q."/>
            <person name="Zhou S."/>
            <person name="Galagan J."/>
            <person name="Cuomo C.A."/>
            <person name="Kistler H.C."/>
            <person name="Rep M."/>
        </authorList>
    </citation>
    <scope>NUCLEOTIDE SEQUENCE [LARGE SCALE GENOMIC DNA]</scope>
    <source>
        <strain evidence="2">4287</strain>
    </source>
</reference>
<evidence type="ECO:0000256" key="1">
    <source>
        <dbReference type="SAM" id="MobiDB-lite"/>
    </source>
</evidence>
<dbReference type="GeneID" id="28958990"/>
<gene>
    <name evidence="2" type="ORF">FOXG_18284</name>
</gene>
<dbReference type="KEGG" id="fox:FOXG_18284"/>
<organism evidence="2 3">
    <name type="scientific">Fusarium oxysporum f. sp. lycopersici (strain 4287 / CBS 123668 / FGSC 9935 / NRRL 34936)</name>
    <name type="common">Fusarium vascular wilt of tomato</name>
    <dbReference type="NCBI Taxonomy" id="426428"/>
    <lineage>
        <taxon>Eukaryota</taxon>
        <taxon>Fungi</taxon>
        <taxon>Dikarya</taxon>
        <taxon>Ascomycota</taxon>
        <taxon>Pezizomycotina</taxon>
        <taxon>Sordariomycetes</taxon>
        <taxon>Hypocreomycetidae</taxon>
        <taxon>Hypocreales</taxon>
        <taxon>Nectriaceae</taxon>
        <taxon>Fusarium</taxon>
        <taxon>Fusarium oxysporum species complex</taxon>
    </lineage>
</organism>
<dbReference type="Proteomes" id="UP000009097">
    <property type="component" value="Unassembled WGS sequence"/>
</dbReference>
<dbReference type="RefSeq" id="XP_018235798.1">
    <property type="nucleotide sequence ID" value="XM_018398347.1"/>
</dbReference>
<dbReference type="EMBL" id="DS231697">
    <property type="protein sequence ID" value="KNA97752.1"/>
    <property type="molecule type" value="Genomic_DNA"/>
</dbReference>
<feature type="region of interest" description="Disordered" evidence="1">
    <location>
        <begin position="1"/>
        <end position="33"/>
    </location>
</feature>
<dbReference type="AlphaFoldDB" id="A0A0J9UG01"/>
<protein>
    <submittedName>
        <fullName evidence="2">Uncharacterized protein</fullName>
    </submittedName>
</protein>
<evidence type="ECO:0000313" key="2">
    <source>
        <dbReference type="EMBL" id="KNA97752.1"/>
    </source>
</evidence>
<name>A0A0J9UG01_FUSO4</name>
<evidence type="ECO:0000313" key="3">
    <source>
        <dbReference type="Proteomes" id="UP000009097"/>
    </source>
</evidence>
<proteinExistence type="predicted"/>
<dbReference type="VEuPathDB" id="FungiDB:FOXG_18284"/>
<sequence>MRLAATNDVGGRELTEPLISPRHRVSKSSDGCPLSTDHWWSCWSVVQRGSGTVTAACPERFETELVASPLCKCGVPCPGSSRAETTDNWIFRTIAGIQPS</sequence>